<dbReference type="PANTHER" id="PTHR48002">
    <property type="entry name" value="OLFACTORY RECEPTOR"/>
    <property type="match status" value="1"/>
</dbReference>
<organism evidence="11 12">
    <name type="scientific">Eublepharis macularius</name>
    <name type="common">Leopard gecko</name>
    <name type="synonym">Cyrtodactylus macularius</name>
    <dbReference type="NCBI Taxonomy" id="481883"/>
    <lineage>
        <taxon>Eukaryota</taxon>
        <taxon>Metazoa</taxon>
        <taxon>Chordata</taxon>
        <taxon>Craniata</taxon>
        <taxon>Vertebrata</taxon>
        <taxon>Euteleostomi</taxon>
        <taxon>Lepidosauria</taxon>
        <taxon>Squamata</taxon>
        <taxon>Bifurcata</taxon>
        <taxon>Gekkota</taxon>
        <taxon>Eublepharidae</taxon>
        <taxon>Eublepharinae</taxon>
        <taxon>Eublepharis</taxon>
    </lineage>
</organism>
<dbReference type="InterPro" id="IPR000725">
    <property type="entry name" value="Olfact_rcpt"/>
</dbReference>
<evidence type="ECO:0000259" key="10">
    <source>
        <dbReference type="PROSITE" id="PS50262"/>
    </source>
</evidence>
<keyword evidence="11" id="KW-1185">Reference proteome</keyword>
<dbReference type="PRINTS" id="PR00237">
    <property type="entry name" value="GPCRRHODOPSN"/>
</dbReference>
<dbReference type="GO" id="GO:0004984">
    <property type="term" value="F:olfactory receptor activity"/>
    <property type="evidence" value="ECO:0007669"/>
    <property type="project" value="InterPro"/>
</dbReference>
<keyword evidence="7" id="KW-0675">Receptor</keyword>
<evidence type="ECO:0000256" key="6">
    <source>
        <dbReference type="ARBA" id="ARBA00023136"/>
    </source>
</evidence>
<dbReference type="GeneID" id="129339329"/>
<dbReference type="AlphaFoldDB" id="A0AA97K6M5"/>
<dbReference type="GO" id="GO:0004930">
    <property type="term" value="F:G protein-coupled receptor activity"/>
    <property type="evidence" value="ECO:0007669"/>
    <property type="project" value="UniProtKB-KW"/>
</dbReference>
<dbReference type="SUPFAM" id="SSF81321">
    <property type="entry name" value="Family A G protein-coupled receptor-like"/>
    <property type="match status" value="1"/>
</dbReference>
<name>A0AA97K6M5_EUBMA</name>
<reference evidence="12" key="1">
    <citation type="submission" date="2025-08" db="UniProtKB">
        <authorList>
            <consortium name="RefSeq"/>
        </authorList>
    </citation>
    <scope>IDENTIFICATION</scope>
    <source>
        <tissue evidence="12">Blood</tissue>
    </source>
</reference>
<evidence type="ECO:0000256" key="9">
    <source>
        <dbReference type="SAM" id="Phobius"/>
    </source>
</evidence>
<feature type="transmembrane region" description="Helical" evidence="9">
    <location>
        <begin position="26"/>
        <end position="53"/>
    </location>
</feature>
<dbReference type="Gene3D" id="1.20.1070.10">
    <property type="entry name" value="Rhodopsin 7-helix transmembrane proteins"/>
    <property type="match status" value="1"/>
</dbReference>
<keyword evidence="3" id="KW-0552">Olfaction</keyword>
<evidence type="ECO:0000256" key="8">
    <source>
        <dbReference type="ARBA" id="ARBA00023224"/>
    </source>
</evidence>
<gene>
    <name evidence="12" type="primary">LOC129339329</name>
</gene>
<keyword evidence="8" id="KW-0807">Transducer</keyword>
<dbReference type="GO" id="GO:0005886">
    <property type="term" value="C:plasma membrane"/>
    <property type="evidence" value="ECO:0007669"/>
    <property type="project" value="UniProtKB-ARBA"/>
</dbReference>
<evidence type="ECO:0000256" key="5">
    <source>
        <dbReference type="ARBA" id="ARBA00023040"/>
    </source>
</evidence>
<keyword evidence="6 9" id="KW-0472">Membrane</keyword>
<comment type="subcellular location">
    <subcellularLocation>
        <location evidence="1">Membrane</location>
        <topology evidence="1">Multi-pass membrane protein</topology>
    </subcellularLocation>
</comment>
<proteinExistence type="predicted"/>
<dbReference type="Proteomes" id="UP001190640">
    <property type="component" value="Chromosome 12"/>
</dbReference>
<feature type="transmembrane region" description="Helical" evidence="9">
    <location>
        <begin position="238"/>
        <end position="259"/>
    </location>
</feature>
<accession>A0AA97K6M5</accession>
<dbReference type="Pfam" id="PF13853">
    <property type="entry name" value="7tm_4"/>
    <property type="match status" value="1"/>
</dbReference>
<evidence type="ECO:0000256" key="3">
    <source>
        <dbReference type="ARBA" id="ARBA00022725"/>
    </source>
</evidence>
<dbReference type="PRINTS" id="PR00245">
    <property type="entry name" value="OLFACTORYR"/>
</dbReference>
<dbReference type="KEGG" id="emc:129339329"/>
<feature type="transmembrane region" description="Helical" evidence="9">
    <location>
        <begin position="205"/>
        <end position="226"/>
    </location>
</feature>
<sequence>MAQDNQTSRVTEFVLLGLSQNSKLNLLLFLFFLIIYITTWIGNLTIILTVIFMHQLHTPMYFLLANLAGTDIGNSTVTALKMLGGLLSYPNTISFNWCITQIFFFHFISGAVDIFLVLLAVDRYIAIYKPLQYLLIMKQEVCIGFVAAAWLSGFVHSIIQIGILVQLPFCGPNVLDHFFCDISQFVKLSCTDTYMTEILMVTNSGLLLVVIFFALLVSYSVILIKIRTHVTEGRHKALSTCAAQIMVISIHFGPSMFSYNQLFRVFPGEKFVAVMYTLITPMLNPMIYTLRNAEMKNAIRKLKRKIWSSRSGMISFPSCCPNFSSEFLKCRTCI</sequence>
<feature type="transmembrane region" description="Helical" evidence="9">
    <location>
        <begin position="103"/>
        <end position="121"/>
    </location>
</feature>
<dbReference type="FunFam" id="1.20.1070.10:FF:000007">
    <property type="entry name" value="Olfactory receptor"/>
    <property type="match status" value="1"/>
</dbReference>
<evidence type="ECO:0000313" key="12">
    <source>
        <dbReference type="RefSeq" id="XP_054849891.1"/>
    </source>
</evidence>
<keyword evidence="5" id="KW-0297">G-protein coupled receptor</keyword>
<evidence type="ECO:0000256" key="7">
    <source>
        <dbReference type="ARBA" id="ARBA00023170"/>
    </source>
</evidence>
<keyword evidence="3" id="KW-0716">Sensory transduction</keyword>
<evidence type="ECO:0000256" key="4">
    <source>
        <dbReference type="ARBA" id="ARBA00022989"/>
    </source>
</evidence>
<feature type="transmembrane region" description="Helical" evidence="9">
    <location>
        <begin position="141"/>
        <end position="165"/>
    </location>
</feature>
<dbReference type="InterPro" id="IPR017452">
    <property type="entry name" value="GPCR_Rhodpsn_7TM"/>
</dbReference>
<feature type="domain" description="G-protein coupled receptors family 1 profile" evidence="10">
    <location>
        <begin position="42"/>
        <end position="288"/>
    </location>
</feature>
<keyword evidence="2 9" id="KW-0812">Transmembrane</keyword>
<keyword evidence="4 9" id="KW-1133">Transmembrane helix</keyword>
<evidence type="ECO:0000313" key="11">
    <source>
        <dbReference type="Proteomes" id="UP001190640"/>
    </source>
</evidence>
<evidence type="ECO:0000256" key="1">
    <source>
        <dbReference type="ARBA" id="ARBA00004141"/>
    </source>
</evidence>
<protein>
    <submittedName>
        <fullName evidence="12">Olfactory receptor 4D10-like</fullName>
    </submittedName>
</protein>
<dbReference type="InterPro" id="IPR050427">
    <property type="entry name" value="Olfactory_Receptors"/>
</dbReference>
<dbReference type="PROSITE" id="PS50262">
    <property type="entry name" value="G_PROTEIN_RECEP_F1_2"/>
    <property type="match status" value="1"/>
</dbReference>
<feature type="transmembrane region" description="Helical" evidence="9">
    <location>
        <begin position="271"/>
        <end position="290"/>
    </location>
</feature>
<dbReference type="RefSeq" id="XP_054849891.1">
    <property type="nucleotide sequence ID" value="XM_054993916.1"/>
</dbReference>
<dbReference type="InterPro" id="IPR000276">
    <property type="entry name" value="GPCR_Rhodpsn"/>
</dbReference>
<evidence type="ECO:0000256" key="2">
    <source>
        <dbReference type="ARBA" id="ARBA00022692"/>
    </source>
</evidence>